<dbReference type="PROSITE" id="PS51892">
    <property type="entry name" value="SUBTILASE"/>
    <property type="match status" value="1"/>
</dbReference>
<comment type="similarity">
    <text evidence="1 5 6">Belongs to the peptidase S8 family.</text>
</comment>
<organism evidence="8 9">
    <name type="scientific">Actinokineospora soli</name>
    <dbReference type="NCBI Taxonomy" id="1048753"/>
    <lineage>
        <taxon>Bacteria</taxon>
        <taxon>Bacillati</taxon>
        <taxon>Actinomycetota</taxon>
        <taxon>Actinomycetes</taxon>
        <taxon>Pseudonocardiales</taxon>
        <taxon>Pseudonocardiaceae</taxon>
        <taxon>Actinokineospora</taxon>
    </lineage>
</organism>
<evidence type="ECO:0000256" key="6">
    <source>
        <dbReference type="RuleBase" id="RU003355"/>
    </source>
</evidence>
<accession>A0ABW2TVC8</accession>
<name>A0ABW2TVC8_9PSEU</name>
<evidence type="ECO:0000256" key="4">
    <source>
        <dbReference type="ARBA" id="ARBA00022825"/>
    </source>
</evidence>
<reference evidence="9" key="1">
    <citation type="journal article" date="2019" name="Int. J. Syst. Evol. Microbiol.">
        <title>The Global Catalogue of Microorganisms (GCM) 10K type strain sequencing project: providing services to taxonomists for standard genome sequencing and annotation.</title>
        <authorList>
            <consortium name="The Broad Institute Genomics Platform"/>
            <consortium name="The Broad Institute Genome Sequencing Center for Infectious Disease"/>
            <person name="Wu L."/>
            <person name="Ma J."/>
        </authorList>
    </citation>
    <scope>NUCLEOTIDE SEQUENCE [LARGE SCALE GENOMIC DNA]</scope>
    <source>
        <strain evidence="9">JCM 17695</strain>
    </source>
</reference>
<proteinExistence type="inferred from homology"/>
<dbReference type="PANTHER" id="PTHR43399:SF4">
    <property type="entry name" value="CELL WALL-ASSOCIATED PROTEASE"/>
    <property type="match status" value="1"/>
</dbReference>
<feature type="active site" description="Charge relay system" evidence="5">
    <location>
        <position position="387"/>
    </location>
</feature>
<protein>
    <submittedName>
        <fullName evidence="8">S8 family serine peptidase</fullName>
    </submittedName>
</protein>
<dbReference type="Proteomes" id="UP001596512">
    <property type="component" value="Unassembled WGS sequence"/>
</dbReference>
<dbReference type="PANTHER" id="PTHR43399">
    <property type="entry name" value="SUBTILISIN-RELATED"/>
    <property type="match status" value="1"/>
</dbReference>
<dbReference type="PROSITE" id="PS00138">
    <property type="entry name" value="SUBTILASE_SER"/>
    <property type="match status" value="1"/>
</dbReference>
<dbReference type="Gene3D" id="3.40.50.200">
    <property type="entry name" value="Peptidase S8/S53 domain"/>
    <property type="match status" value="1"/>
</dbReference>
<keyword evidence="4 5" id="KW-0720">Serine protease</keyword>
<keyword evidence="2 5" id="KW-0645">Protease</keyword>
<dbReference type="InterPro" id="IPR023828">
    <property type="entry name" value="Peptidase_S8_Ser-AS"/>
</dbReference>
<feature type="active site" description="Charge relay system" evidence="5">
    <location>
        <position position="201"/>
    </location>
</feature>
<dbReference type="InterPro" id="IPR000209">
    <property type="entry name" value="Peptidase_S8/S53_dom"/>
</dbReference>
<dbReference type="PRINTS" id="PR00723">
    <property type="entry name" value="SUBTILISIN"/>
</dbReference>
<evidence type="ECO:0000256" key="2">
    <source>
        <dbReference type="ARBA" id="ARBA00022670"/>
    </source>
</evidence>
<keyword evidence="9" id="KW-1185">Reference proteome</keyword>
<evidence type="ECO:0000313" key="9">
    <source>
        <dbReference type="Proteomes" id="UP001596512"/>
    </source>
</evidence>
<evidence type="ECO:0000256" key="3">
    <source>
        <dbReference type="ARBA" id="ARBA00022801"/>
    </source>
</evidence>
<dbReference type="InterPro" id="IPR015500">
    <property type="entry name" value="Peptidase_S8_subtilisin-rel"/>
</dbReference>
<evidence type="ECO:0000256" key="1">
    <source>
        <dbReference type="ARBA" id="ARBA00011073"/>
    </source>
</evidence>
<dbReference type="Pfam" id="PF00082">
    <property type="entry name" value="Peptidase_S8"/>
    <property type="match status" value="1"/>
</dbReference>
<dbReference type="InterPro" id="IPR023827">
    <property type="entry name" value="Peptidase_S8_Asp-AS"/>
</dbReference>
<dbReference type="InterPro" id="IPR051048">
    <property type="entry name" value="Peptidase_S8/S53_subtilisin"/>
</dbReference>
<dbReference type="PROSITE" id="PS00137">
    <property type="entry name" value="SUBTILASE_HIS"/>
    <property type="match status" value="1"/>
</dbReference>
<dbReference type="EMBL" id="JBHTEY010000004">
    <property type="protein sequence ID" value="MFC7617299.1"/>
    <property type="molecule type" value="Genomic_DNA"/>
</dbReference>
<feature type="active site" description="Charge relay system" evidence="5">
    <location>
        <position position="177"/>
    </location>
</feature>
<dbReference type="PROSITE" id="PS00136">
    <property type="entry name" value="SUBTILASE_ASP"/>
    <property type="match status" value="1"/>
</dbReference>
<evidence type="ECO:0000259" key="7">
    <source>
        <dbReference type="Pfam" id="PF00082"/>
    </source>
</evidence>
<sequence length="854" mass="90523">MQLKSGTANLGPALSVRVTAIEEDQDAVHKRPVRPSDDRISLLTDAQRVVRDEVLIGVGMAAPDPDAVAAQAAAVLHASITGSIPGIRLYQLRVPGASAPDLARLAASAEGVADVDFTALNYVEFSPGTDTVPNDPDWDDWDLASPAGNNWSMEWVKAPIAWDVETGGSGVRIAVIDSGFDPHHGDLRNNVSRDVVSTGSHGTHVAGTICAEGDNNHGITGMAWRCDLRFFAAGTTVAETASEMVDAVGDGARVVNMSLNYIENGNCAADPVVVERAAADANDVFERAVLMAQRENREVLWTLAAGNECGRDARFTAPGGLGARFPLDTLTVAAIGQDGRLASFSNAGPVVSVAAPGVDIYSTMPRIGCLFGRFLCIDTYGEQSGTSMATPQVAGLAGLVIAADPSRSAAVVKDCIVGSARRAGTAVPGQPFSTINAGAAVRTASVPCQGAATIAWTHPLDPDGEYIAHSDGSVTTVHVDCAQNNVYRTFDRDLDNAIELRSPGCGRFTQAGPAGIFYGSILDPATGQNHLTAMRADRILWSTPIPDYGCPENYPSTAYWLSPTANGDLHVVVDARDPDCTRRQTRFLGIDGRDGTVRTDQPVDMTSIPEAYAQGIVYSFADTLYRHSYTGDLVGTTPIGFPDLNWGDAAATIEGRYLSVLFRNDEPSEDCPSGAHQVVAAYDPSGLAWVTPLAVRCATVLDIQATPDGGVIVVATAYERESGSDRIHVTRYTPSGAVATTFKLDPDVAAARVAVDITGRYVVQKTLRSDLATYAELVVYSRTDQVESGFRVGGIGHNGRTFLFDDPWFGIRVTPNRVYLPTLRCDGSTQCTADLFAVDIPGLEGDYSRLPLVQ</sequence>
<evidence type="ECO:0000256" key="5">
    <source>
        <dbReference type="PROSITE-ProRule" id="PRU01240"/>
    </source>
</evidence>
<evidence type="ECO:0000313" key="8">
    <source>
        <dbReference type="EMBL" id="MFC7617299.1"/>
    </source>
</evidence>
<comment type="caution">
    <text evidence="8">The sequence shown here is derived from an EMBL/GenBank/DDBJ whole genome shotgun (WGS) entry which is preliminary data.</text>
</comment>
<feature type="domain" description="Peptidase S8/S53" evidence="7">
    <location>
        <begin position="168"/>
        <end position="423"/>
    </location>
</feature>
<keyword evidence="3 5" id="KW-0378">Hydrolase</keyword>
<dbReference type="InterPro" id="IPR022398">
    <property type="entry name" value="Peptidase_S8_His-AS"/>
</dbReference>
<dbReference type="SUPFAM" id="SSF52743">
    <property type="entry name" value="Subtilisin-like"/>
    <property type="match status" value="1"/>
</dbReference>
<gene>
    <name evidence="8" type="ORF">ACFQV2_31625</name>
</gene>
<dbReference type="InterPro" id="IPR036852">
    <property type="entry name" value="Peptidase_S8/S53_dom_sf"/>
</dbReference>